<sequence length="375" mass="42188">MKNYKIIIIGAGAAGIGFAASLERLGIKDYIILEKGIIGDSFHKWPKTTQFITPSFTSNGFGFPDMNAVIPDTSPAYSFEKEHLSGQEYGQYLRLVAKTYSIAVQENCQVTKINKSNGYYQLDSSQGLYQAKYLILATGEFQNPNTTGIQGAELAMHYGHVEHFHVTSDKPFIIIGGNESACDALTHLAYLGNEVHLFTDCFGAKEDNPDPSISLSPITKVRLKHIQSDPKYHIHIKEGKKARKIELIKQIYHVTFEDGSCANSHHKPILATGFRNCCHLIDGIDLFDYDAQQLPKVNEKDESTVQDNCFLIGPSLRQGQTIFCYIYKFRQRFLPVIAEIAKRENWTLNPEEVAFFKANQMYLDDLSCCQVNCDC</sequence>
<dbReference type="OrthoDB" id="178899at2"/>
<dbReference type="Pfam" id="PF13738">
    <property type="entry name" value="Pyr_redox_3"/>
    <property type="match status" value="1"/>
</dbReference>
<dbReference type="GO" id="GO:0050660">
    <property type="term" value="F:flavin adenine dinucleotide binding"/>
    <property type="evidence" value="ECO:0007669"/>
    <property type="project" value="TreeGrafter"/>
</dbReference>
<dbReference type="PANTHER" id="PTHR43539:SF89">
    <property type="entry name" value="NAD(P)-BINDING DOMAIN-CONTAINING PROTEIN"/>
    <property type="match status" value="1"/>
</dbReference>
<dbReference type="InterPro" id="IPR050982">
    <property type="entry name" value="Auxin_biosynth/cation_transpt"/>
</dbReference>
<dbReference type="AlphaFoldDB" id="A0A2N8LDT8"/>
<dbReference type="SUPFAM" id="SSF51905">
    <property type="entry name" value="FAD/NAD(P)-binding domain"/>
    <property type="match status" value="1"/>
</dbReference>
<proteinExistence type="predicted"/>
<dbReference type="InterPro" id="IPR036188">
    <property type="entry name" value="FAD/NAD-bd_sf"/>
</dbReference>
<organism evidence="2 3">
    <name type="scientific">Streptococcus penaeicida</name>
    <dbReference type="NCBI Taxonomy" id="1765960"/>
    <lineage>
        <taxon>Bacteria</taxon>
        <taxon>Bacillati</taxon>
        <taxon>Bacillota</taxon>
        <taxon>Bacilli</taxon>
        <taxon>Lactobacillales</taxon>
        <taxon>Streptococcaceae</taxon>
        <taxon>Streptococcus</taxon>
    </lineage>
</organism>
<reference evidence="2 3" key="1">
    <citation type="submission" date="2015-12" db="EMBL/GenBank/DDBJ databases">
        <title>Streptococcus penaeicida sp. nov.</title>
        <authorList>
            <person name="Gomez-Gil B."/>
            <person name="Morales-Covarrubias M."/>
        </authorList>
    </citation>
    <scope>NUCLEOTIDE SEQUENCE [LARGE SCALE GENOMIC DNA]</scope>
    <source>
        <strain evidence="2 3">CAIM 1838</strain>
    </source>
</reference>
<dbReference type="PRINTS" id="PR00411">
    <property type="entry name" value="PNDRDTASEI"/>
</dbReference>
<comment type="caution">
    <text evidence="2">The sequence shown here is derived from an EMBL/GenBank/DDBJ whole genome shotgun (WGS) entry which is preliminary data.</text>
</comment>
<dbReference type="PANTHER" id="PTHR43539">
    <property type="entry name" value="FLAVIN-BINDING MONOOXYGENASE-LIKE PROTEIN (AFU_ORTHOLOGUE AFUA_4G09220)"/>
    <property type="match status" value="1"/>
</dbReference>
<keyword evidence="3" id="KW-1185">Reference proteome</keyword>
<evidence type="ECO:0000313" key="2">
    <source>
        <dbReference type="EMBL" id="PND48322.1"/>
    </source>
</evidence>
<dbReference type="GO" id="GO:0004497">
    <property type="term" value="F:monooxygenase activity"/>
    <property type="evidence" value="ECO:0007669"/>
    <property type="project" value="TreeGrafter"/>
</dbReference>
<keyword evidence="1" id="KW-0560">Oxidoreductase</keyword>
<dbReference type="Proteomes" id="UP000235963">
    <property type="component" value="Unassembled WGS sequence"/>
</dbReference>
<accession>A0A2N8LDT8</accession>
<gene>
    <name evidence="2" type="ORF">AT575_01890</name>
</gene>
<evidence type="ECO:0000256" key="1">
    <source>
        <dbReference type="ARBA" id="ARBA00023002"/>
    </source>
</evidence>
<dbReference type="Gene3D" id="3.50.50.60">
    <property type="entry name" value="FAD/NAD(P)-binding domain"/>
    <property type="match status" value="2"/>
</dbReference>
<dbReference type="EMBL" id="LOCM01000008">
    <property type="protein sequence ID" value="PND48322.1"/>
    <property type="molecule type" value="Genomic_DNA"/>
</dbReference>
<protein>
    <submittedName>
        <fullName evidence="2">Pyridine nucleotide-disulfide oxidoreductase</fullName>
    </submittedName>
</protein>
<evidence type="ECO:0000313" key="3">
    <source>
        <dbReference type="Proteomes" id="UP000235963"/>
    </source>
</evidence>
<dbReference type="RefSeq" id="WP_102776916.1">
    <property type="nucleotide sequence ID" value="NZ_CBCSGP010000007.1"/>
</dbReference>
<name>A0A2N8LDT8_9STRE</name>